<sequence length="59" mass="6883">MNSQSRVEILTVVLSIQCPMKWGFTLKLKLDEESDERKRKKAKQSKKSFKQTDCCCCQV</sequence>
<keyword evidence="3" id="KW-1185">Reference proteome</keyword>
<comment type="caution">
    <text evidence="2">The sequence shown here is derived from an EMBL/GenBank/DDBJ whole genome shotgun (WGS) entry which is preliminary data.</text>
</comment>
<evidence type="ECO:0000256" key="1">
    <source>
        <dbReference type="SAM" id="MobiDB-lite"/>
    </source>
</evidence>
<dbReference type="EMBL" id="ASGP02000001">
    <property type="protein sequence ID" value="KAH9525961.1"/>
    <property type="molecule type" value="Genomic_DNA"/>
</dbReference>
<accession>A0A922I6N5</accession>
<evidence type="ECO:0000313" key="3">
    <source>
        <dbReference type="Proteomes" id="UP000790347"/>
    </source>
</evidence>
<dbReference type="AlphaFoldDB" id="A0A922I6N5"/>
<feature type="compositionally biased region" description="Basic residues" evidence="1">
    <location>
        <begin position="38"/>
        <end position="49"/>
    </location>
</feature>
<feature type="region of interest" description="Disordered" evidence="1">
    <location>
        <begin position="33"/>
        <end position="52"/>
    </location>
</feature>
<dbReference type="Proteomes" id="UP000790347">
    <property type="component" value="Unassembled WGS sequence"/>
</dbReference>
<proteinExistence type="predicted"/>
<name>A0A922I6N5_DERFA</name>
<reference evidence="2" key="2">
    <citation type="journal article" date="2022" name="Res Sq">
        <title>Comparative Genomics Reveals Insights into the Divergent Evolution of Astigmatic Mites and Household Pest Adaptations.</title>
        <authorList>
            <person name="Xiong Q."/>
            <person name="Wan A.T.-Y."/>
            <person name="Liu X.-Y."/>
            <person name="Fung C.S.-H."/>
            <person name="Xiao X."/>
            <person name="Malainual N."/>
            <person name="Hou J."/>
            <person name="Wang L."/>
            <person name="Wang M."/>
            <person name="Yang K."/>
            <person name="Cui Y."/>
            <person name="Leung E."/>
            <person name="Nong W."/>
            <person name="Shin S.-K."/>
            <person name="Au S."/>
            <person name="Jeong K.Y."/>
            <person name="Chew F.T."/>
            <person name="Hui J."/>
            <person name="Leung T.F."/>
            <person name="Tungtrongchitr A."/>
            <person name="Zhong N."/>
            <person name="Liu Z."/>
            <person name="Tsui S."/>
        </authorList>
    </citation>
    <scope>NUCLEOTIDE SEQUENCE</scope>
    <source>
        <strain evidence="2">Derf</strain>
        <tissue evidence="2">Whole organism</tissue>
    </source>
</reference>
<organism evidence="2 3">
    <name type="scientific">Dermatophagoides farinae</name>
    <name type="common">American house dust mite</name>
    <dbReference type="NCBI Taxonomy" id="6954"/>
    <lineage>
        <taxon>Eukaryota</taxon>
        <taxon>Metazoa</taxon>
        <taxon>Ecdysozoa</taxon>
        <taxon>Arthropoda</taxon>
        <taxon>Chelicerata</taxon>
        <taxon>Arachnida</taxon>
        <taxon>Acari</taxon>
        <taxon>Acariformes</taxon>
        <taxon>Sarcoptiformes</taxon>
        <taxon>Astigmata</taxon>
        <taxon>Psoroptidia</taxon>
        <taxon>Analgoidea</taxon>
        <taxon>Pyroglyphidae</taxon>
        <taxon>Dermatophagoidinae</taxon>
        <taxon>Dermatophagoides</taxon>
    </lineage>
</organism>
<protein>
    <submittedName>
        <fullName evidence="2">Uncharacterized protein</fullName>
    </submittedName>
</protein>
<evidence type="ECO:0000313" key="2">
    <source>
        <dbReference type="EMBL" id="KAH9525961.1"/>
    </source>
</evidence>
<reference evidence="2" key="1">
    <citation type="submission" date="2013-05" db="EMBL/GenBank/DDBJ databases">
        <authorList>
            <person name="Yim A.K.Y."/>
            <person name="Chan T.F."/>
            <person name="Ji K.M."/>
            <person name="Liu X.Y."/>
            <person name="Zhou J.W."/>
            <person name="Li R.Q."/>
            <person name="Yang K.Y."/>
            <person name="Li J."/>
            <person name="Li M."/>
            <person name="Law P.T.W."/>
            <person name="Wu Y.L."/>
            <person name="Cai Z.L."/>
            <person name="Qin H."/>
            <person name="Bao Y."/>
            <person name="Leung R.K.K."/>
            <person name="Ng P.K.S."/>
            <person name="Zou J."/>
            <person name="Zhong X.J."/>
            <person name="Ran P.X."/>
            <person name="Zhong N.S."/>
            <person name="Liu Z.G."/>
            <person name="Tsui S.K.W."/>
        </authorList>
    </citation>
    <scope>NUCLEOTIDE SEQUENCE</scope>
    <source>
        <strain evidence="2">Derf</strain>
        <tissue evidence="2">Whole organism</tissue>
    </source>
</reference>
<gene>
    <name evidence="2" type="ORF">DERF_000084</name>
</gene>